<dbReference type="Proteomes" id="UP000823388">
    <property type="component" value="Chromosome 3K"/>
</dbReference>
<comment type="caution">
    <text evidence="2">The sequence shown here is derived from an EMBL/GenBank/DDBJ whole genome shotgun (WGS) entry which is preliminary data.</text>
</comment>
<protein>
    <submittedName>
        <fullName evidence="2">Uncharacterized protein</fullName>
    </submittedName>
</protein>
<evidence type="ECO:0000313" key="2">
    <source>
        <dbReference type="EMBL" id="KAG2623273.1"/>
    </source>
</evidence>
<evidence type="ECO:0000313" key="3">
    <source>
        <dbReference type="Proteomes" id="UP000823388"/>
    </source>
</evidence>
<dbReference type="EMBL" id="CM029041">
    <property type="protein sequence ID" value="KAG2623273.1"/>
    <property type="molecule type" value="Genomic_DNA"/>
</dbReference>
<name>A0A8T0UR36_PANVG</name>
<feature type="transmembrane region" description="Helical" evidence="1">
    <location>
        <begin position="50"/>
        <end position="68"/>
    </location>
</feature>
<keyword evidence="1" id="KW-1133">Transmembrane helix</keyword>
<keyword evidence="1" id="KW-0472">Membrane</keyword>
<accession>A0A8T0UR36</accession>
<gene>
    <name evidence="2" type="ORF">PVAP13_3KG050500</name>
</gene>
<evidence type="ECO:0000256" key="1">
    <source>
        <dbReference type="SAM" id="Phobius"/>
    </source>
</evidence>
<dbReference type="AlphaFoldDB" id="A0A8T0UR36"/>
<proteinExistence type="predicted"/>
<organism evidence="2 3">
    <name type="scientific">Panicum virgatum</name>
    <name type="common">Blackwell switchgrass</name>
    <dbReference type="NCBI Taxonomy" id="38727"/>
    <lineage>
        <taxon>Eukaryota</taxon>
        <taxon>Viridiplantae</taxon>
        <taxon>Streptophyta</taxon>
        <taxon>Embryophyta</taxon>
        <taxon>Tracheophyta</taxon>
        <taxon>Spermatophyta</taxon>
        <taxon>Magnoliopsida</taxon>
        <taxon>Liliopsida</taxon>
        <taxon>Poales</taxon>
        <taxon>Poaceae</taxon>
        <taxon>PACMAD clade</taxon>
        <taxon>Panicoideae</taxon>
        <taxon>Panicodae</taxon>
        <taxon>Paniceae</taxon>
        <taxon>Panicinae</taxon>
        <taxon>Panicum</taxon>
        <taxon>Panicum sect. Hiantes</taxon>
    </lineage>
</organism>
<keyword evidence="3" id="KW-1185">Reference proteome</keyword>
<keyword evidence="1" id="KW-0812">Transmembrane</keyword>
<reference evidence="2" key="1">
    <citation type="submission" date="2020-05" db="EMBL/GenBank/DDBJ databases">
        <title>WGS assembly of Panicum virgatum.</title>
        <authorList>
            <person name="Lovell J.T."/>
            <person name="Jenkins J."/>
            <person name="Shu S."/>
            <person name="Juenger T.E."/>
            <person name="Schmutz J."/>
        </authorList>
    </citation>
    <scope>NUCLEOTIDE SEQUENCE</scope>
    <source>
        <strain evidence="2">AP13</strain>
    </source>
</reference>
<sequence>MLLPSSIIPLFHVCFIKINNGCHRESLHLEILFFLHFFLYYFQISYWWEFAFLLILFSNIILVGELLFGDSRCINDLKVLNDCSILRRIDLGMCEHIRVSCLPELY</sequence>